<reference evidence="1" key="1">
    <citation type="journal article" date="2018" name="Nat. Genet.">
        <title>Extensive intraspecific gene order and gene structural variations between Mo17 and other maize genomes.</title>
        <authorList>
            <person name="Sun S."/>
            <person name="Zhou Y."/>
            <person name="Chen J."/>
            <person name="Shi J."/>
            <person name="Zhao H."/>
            <person name="Zhao H."/>
            <person name="Song W."/>
            <person name="Zhang M."/>
            <person name="Cui Y."/>
            <person name="Dong X."/>
            <person name="Liu H."/>
            <person name="Ma X."/>
            <person name="Jiao Y."/>
            <person name="Wang B."/>
            <person name="Wei X."/>
            <person name="Stein J.C."/>
            <person name="Glaubitz J.C."/>
            <person name="Lu F."/>
            <person name="Yu G."/>
            <person name="Liang C."/>
            <person name="Fengler K."/>
            <person name="Li B."/>
            <person name="Rafalski A."/>
            <person name="Schnable P.S."/>
            <person name="Ware D.H."/>
            <person name="Buckler E.S."/>
            <person name="Lai J."/>
        </authorList>
    </citation>
    <scope>NUCLEOTIDE SEQUENCE [LARGE SCALE GENOMIC DNA]</scope>
    <source>
        <tissue evidence="1">Seedling</tissue>
    </source>
</reference>
<comment type="caution">
    <text evidence="1">The sequence shown here is derived from an EMBL/GenBank/DDBJ whole genome shotgun (WGS) entry which is preliminary data.</text>
</comment>
<gene>
    <name evidence="1" type="ORF">Zm00014a_042461</name>
</gene>
<proteinExistence type="predicted"/>
<name>A0A3L6FW01_MAIZE</name>
<sequence>MPPSSPNLSKP</sequence>
<accession>A0A3L6FW01</accession>
<dbReference type="Proteomes" id="UP000251960">
    <property type="component" value="Chromosome 2"/>
</dbReference>
<evidence type="ECO:0000313" key="1">
    <source>
        <dbReference type="EMBL" id="PWZ38663.1"/>
    </source>
</evidence>
<dbReference type="EMBL" id="NCVQ01000003">
    <property type="protein sequence ID" value="PWZ38663.1"/>
    <property type="molecule type" value="Genomic_DNA"/>
</dbReference>
<organism evidence="1">
    <name type="scientific">Zea mays</name>
    <name type="common">Maize</name>
    <dbReference type="NCBI Taxonomy" id="4577"/>
    <lineage>
        <taxon>Eukaryota</taxon>
        <taxon>Viridiplantae</taxon>
        <taxon>Streptophyta</taxon>
        <taxon>Embryophyta</taxon>
        <taxon>Tracheophyta</taxon>
        <taxon>Spermatophyta</taxon>
        <taxon>Magnoliopsida</taxon>
        <taxon>Liliopsida</taxon>
        <taxon>Poales</taxon>
        <taxon>Poaceae</taxon>
        <taxon>PACMAD clade</taxon>
        <taxon>Panicoideae</taxon>
        <taxon>Andropogonodae</taxon>
        <taxon>Andropogoneae</taxon>
        <taxon>Tripsacinae</taxon>
        <taxon>Zea</taxon>
    </lineage>
</organism>
<protein>
    <submittedName>
        <fullName evidence="1">Uncharacterized protein</fullName>
    </submittedName>
</protein>